<evidence type="ECO:0000313" key="2">
    <source>
        <dbReference type="EMBL" id="GES35190.1"/>
    </source>
</evidence>
<evidence type="ECO:0000313" key="3">
    <source>
        <dbReference type="Proteomes" id="UP000325466"/>
    </source>
</evidence>
<evidence type="ECO:0000256" key="1">
    <source>
        <dbReference type="SAM" id="MobiDB-lite"/>
    </source>
</evidence>
<feature type="region of interest" description="Disordered" evidence="1">
    <location>
        <begin position="602"/>
        <end position="645"/>
    </location>
</feature>
<reference evidence="2 3" key="1">
    <citation type="journal article" date="2018" name="Biodegradation">
        <title>1,4-Dioxane degradation characteristics of Rhodococcus aetherivorans JCM 14343.</title>
        <authorList>
            <person name="Inoue D."/>
            <person name="Tsunoda T."/>
            <person name="Yamamoto N."/>
            <person name="Ike M."/>
            <person name="Sei K."/>
        </authorList>
    </citation>
    <scope>NUCLEOTIDE SEQUENCE [LARGE SCALE GENOMIC DNA]</scope>
    <source>
        <strain evidence="2 3">JCM 14343</strain>
    </source>
</reference>
<keyword evidence="3" id="KW-1185">Reference proteome</keyword>
<name>A0ABQ0YF74_9NOCA</name>
<feature type="region of interest" description="Disordered" evidence="1">
    <location>
        <begin position="235"/>
        <end position="268"/>
    </location>
</feature>
<comment type="caution">
    <text evidence="2">The sequence shown here is derived from an EMBL/GenBank/DDBJ whole genome shotgun (WGS) entry which is preliminary data.</text>
</comment>
<feature type="compositionally biased region" description="Basic and acidic residues" evidence="1">
    <location>
        <begin position="617"/>
        <end position="636"/>
    </location>
</feature>
<dbReference type="EMBL" id="BLAH01000010">
    <property type="protein sequence ID" value="GES35190.1"/>
    <property type="molecule type" value="Genomic_DNA"/>
</dbReference>
<sequence length="755" mass="79113">MSEFVEADRQRLVEVGGAGGLVLERGGVLGEDRRLRRHRPGAVEARLEILDRQHHAQTRIAGDRALQMRGIPPRLRLLGRLLAQLLEHLVGNRPGVGAGAGGVESVGGGFLAAGLDPPLGDRLVQAGGDLLVRQRGRVGELEPVQRPPCGHIAVVERVQPGADHVAVGDGGGAGAAGLGQLHHRLTESDEHLPLLGQVLAAAADLGPAPAEGELLETVLGLVEPHRTGQHLVRVQTGSGAQPRRGERFYPRRIGGRGGEPETTGDGPVDERIELGAQLLGQGGAGVRGDPQRAPGIHAAPDGEGAQHPLRVLREVGVDPGPRRLTGLGVDRFDLHGGLCPVEGVLGGGGSVLAAAEDEHVGDHVGAGLPVERAGGQTHRPDQITCGGDRGALFAAFGVRGEHARHHGDVATGGGQGEGFGDEVVVDRQPARVVDRIDGRELAERDVADCPGERVLRDEVAFEAVVADLLRGIQVVRDLRADRLDLDADHAHRCRGGADEMTGPAARFEHQGAVGQSGPRRRPPQFRDDRRVGVVGIQGGLAGLGEALLPEQIEQFGVLVAPLREHLRAVVEDLRDRSPAGPLRQHRLLVGGGRSLLLVEPAHQAQGGDVRPRPGLRPGRDQHLGTEGEVPRLDGRRGRTHHRGRGRGVGVRVRLVTTGLWGGFVGLGASLRPLDRGRGGGLALRLLNRGLRLGGSIGSGVLGGGGRGEVDVSAGFLPCLDQTTAPPQGAGQRLAVLGVGNDQLVCGRNRFGLRRH</sequence>
<protein>
    <submittedName>
        <fullName evidence="2">Uncharacterized protein</fullName>
    </submittedName>
</protein>
<proteinExistence type="predicted"/>
<accession>A0ABQ0YF74</accession>
<gene>
    <name evidence="2" type="ORF">RAJCM14343_0437</name>
</gene>
<organism evidence="2 3">
    <name type="scientific">Rhodococcus aetherivorans</name>
    <dbReference type="NCBI Taxonomy" id="191292"/>
    <lineage>
        <taxon>Bacteria</taxon>
        <taxon>Bacillati</taxon>
        <taxon>Actinomycetota</taxon>
        <taxon>Actinomycetes</taxon>
        <taxon>Mycobacteriales</taxon>
        <taxon>Nocardiaceae</taxon>
        <taxon>Rhodococcus</taxon>
    </lineage>
</organism>
<dbReference type="Proteomes" id="UP000325466">
    <property type="component" value="Unassembled WGS sequence"/>
</dbReference>